<dbReference type="PANTHER" id="PTHR12196">
    <property type="entry name" value="DOMAIN OF UNKNOWN FUNCTION 71 DUF71 -CONTAINING PROTEIN"/>
    <property type="match status" value="1"/>
</dbReference>
<protein>
    <recommendedName>
        <fullName evidence="2">Diphthine--ammonia ligase</fullName>
        <ecNumber evidence="1">6.3.1.14</ecNumber>
    </recommendedName>
    <alternativeName>
        <fullName evidence="3">Diphthamide synthase</fullName>
    </alternativeName>
    <alternativeName>
        <fullName evidence="4">Diphthamide synthetase</fullName>
    </alternativeName>
</protein>
<feature type="region of interest" description="Disordered" evidence="6">
    <location>
        <begin position="769"/>
        <end position="788"/>
    </location>
</feature>
<evidence type="ECO:0000259" key="7">
    <source>
        <dbReference type="Pfam" id="PF01902"/>
    </source>
</evidence>
<dbReference type="EMBL" id="CAJPDS010000004">
    <property type="protein sequence ID" value="CAF9906409.1"/>
    <property type="molecule type" value="Genomic_DNA"/>
</dbReference>
<sequence>MARSLNVIALISGGKDSFLSMLHCLYNDHHVVALANLYPSQPSETSDLNSYMYQTVGHAIIPLYEHALGLPLYRRQISGSAINTERDYEPASSSDGLGEDETESLLLLLADIKKAHPEANAVCSGAIQSTYQRTRVESVAIRLGLVPLSYLWQYPCLPIPTPSEGGLLEDIAAVGLDARIVKVASGGIDESFLWGSLQDEDQRKKLQKYVARFGGSVLGEGGEYETLVVDGPGDIWKRRLEIGENVRRVVRGEGGDSWINFKPGSVVVERDDQVLQSTLWKHKLSIPRTWHPVFGQLFGIQDEAMKFADEQAASVVQRVSSPKIWGLKTSINRLRSTWTFNNVCAMSNGMNTEKQMHTIKEIISELIERKELSIDDVVFTMIILRSMKDFTSVNRVYTTLFNKPNPPARLTVACGDNLPPDINVTIHLRLDTSARLSRLGLHVQSRSYWAPANIGPYSQAIAVPLGKDCNGAASAVYTAGQIPLVPHSMETYGSNNQQDPRSELIVFWGQTCLALQHLWRVSKSTEVTWWTYGIAFFVGETDWDISRKASLTWLAWKKMHEPSLWKTEDLPSEDDEPDLWDKKYGGQSTFADGKKEVPLPAFELRQPVEDYMLRSGSNTEMPAFFAMQVDELPRGCKVEWHAPGLTGAKVNFTSFVVEDIVFHQCYVPEYKRAIATASLPIPISREHLLRLMNAANNMLGSRPHATLYTTKAVETGALVIPCKSIWGHDGRQLWAVIMVDFFGYVNHQPVREKDLIKLQEEEYGIKMNTPPYAESLTNSQDSLRSSPM</sequence>
<evidence type="ECO:0000256" key="3">
    <source>
        <dbReference type="ARBA" id="ARBA00029814"/>
    </source>
</evidence>
<dbReference type="NCBIfam" id="TIGR00290">
    <property type="entry name" value="MJ0570_dom"/>
    <property type="match status" value="1"/>
</dbReference>
<dbReference type="InterPro" id="IPR035959">
    <property type="entry name" value="RutC-like_sf"/>
</dbReference>
<dbReference type="OrthoDB" id="686384at2759"/>
<evidence type="ECO:0000256" key="1">
    <source>
        <dbReference type="ARBA" id="ARBA00012089"/>
    </source>
</evidence>
<evidence type="ECO:0000313" key="9">
    <source>
        <dbReference type="Proteomes" id="UP000664521"/>
    </source>
</evidence>
<dbReference type="SUPFAM" id="SSF55298">
    <property type="entry name" value="YjgF-like"/>
    <property type="match status" value="2"/>
</dbReference>
<feature type="domain" description="Diphthamide synthase" evidence="7">
    <location>
        <begin position="6"/>
        <end position="244"/>
    </location>
</feature>
<organism evidence="8 9">
    <name type="scientific">Heterodermia speciosa</name>
    <dbReference type="NCBI Taxonomy" id="116794"/>
    <lineage>
        <taxon>Eukaryota</taxon>
        <taxon>Fungi</taxon>
        <taxon>Dikarya</taxon>
        <taxon>Ascomycota</taxon>
        <taxon>Pezizomycotina</taxon>
        <taxon>Lecanoromycetes</taxon>
        <taxon>OSLEUM clade</taxon>
        <taxon>Lecanoromycetidae</taxon>
        <taxon>Caliciales</taxon>
        <taxon>Physciaceae</taxon>
        <taxon>Heterodermia</taxon>
    </lineage>
</organism>
<dbReference type="CDD" id="cd01994">
    <property type="entry name" value="AANH_PF0828-like"/>
    <property type="match status" value="1"/>
</dbReference>
<dbReference type="InterPro" id="IPR006175">
    <property type="entry name" value="YjgF/YER057c/UK114"/>
</dbReference>
<dbReference type="Gene3D" id="3.30.1330.40">
    <property type="entry name" value="RutC-like"/>
    <property type="match status" value="2"/>
</dbReference>
<reference evidence="8" key="1">
    <citation type="submission" date="2021-03" db="EMBL/GenBank/DDBJ databases">
        <authorList>
            <person name="Tagirdzhanova G."/>
        </authorList>
    </citation>
    <scope>NUCLEOTIDE SEQUENCE</scope>
</reference>
<dbReference type="CDD" id="cd06155">
    <property type="entry name" value="eu_AANH_C_1"/>
    <property type="match status" value="1"/>
</dbReference>
<dbReference type="FunFam" id="3.40.50.620:FF:000145">
    <property type="entry name" value="ATP-binding domain containing protein"/>
    <property type="match status" value="1"/>
</dbReference>
<evidence type="ECO:0000256" key="2">
    <source>
        <dbReference type="ARBA" id="ARBA00018426"/>
    </source>
</evidence>
<dbReference type="SUPFAM" id="SSF52402">
    <property type="entry name" value="Adenine nucleotide alpha hydrolases-like"/>
    <property type="match status" value="1"/>
</dbReference>
<comment type="caution">
    <text evidence="8">The sequence shown here is derived from an EMBL/GenBank/DDBJ whole genome shotgun (WGS) entry which is preliminary data.</text>
</comment>
<proteinExistence type="predicted"/>
<name>A0A8H3EH42_9LECA</name>
<dbReference type="EC" id="6.3.1.14" evidence="1"/>
<evidence type="ECO:0000256" key="5">
    <source>
        <dbReference type="ARBA" id="ARBA00048108"/>
    </source>
</evidence>
<dbReference type="InterPro" id="IPR030662">
    <property type="entry name" value="DPH6/MJ0570"/>
</dbReference>
<dbReference type="Gene3D" id="3.90.1490.10">
    <property type="entry name" value="putative n-type atp pyrophosphatase, domain 2"/>
    <property type="match status" value="1"/>
</dbReference>
<dbReference type="Pfam" id="PF01902">
    <property type="entry name" value="Diphthami_syn_2"/>
    <property type="match status" value="1"/>
</dbReference>
<dbReference type="AlphaFoldDB" id="A0A8H3EH42"/>
<dbReference type="PANTHER" id="PTHR12196:SF2">
    <property type="entry name" value="DIPHTHINE--AMMONIA LIGASE"/>
    <property type="match status" value="1"/>
</dbReference>
<feature type="compositionally biased region" description="Polar residues" evidence="6">
    <location>
        <begin position="775"/>
        <end position="788"/>
    </location>
</feature>
<evidence type="ECO:0000313" key="8">
    <source>
        <dbReference type="EMBL" id="CAF9906409.1"/>
    </source>
</evidence>
<dbReference type="Proteomes" id="UP000664521">
    <property type="component" value="Unassembled WGS sequence"/>
</dbReference>
<comment type="catalytic activity">
    <reaction evidence="5">
        <text>diphthine-[translation elongation factor 2] + NH4(+) + ATP = diphthamide-[translation elongation factor 2] + AMP + diphosphate + H(+)</text>
        <dbReference type="Rhea" id="RHEA:19753"/>
        <dbReference type="Rhea" id="RHEA-COMP:10172"/>
        <dbReference type="Rhea" id="RHEA-COMP:10174"/>
        <dbReference type="ChEBI" id="CHEBI:15378"/>
        <dbReference type="ChEBI" id="CHEBI:16692"/>
        <dbReference type="ChEBI" id="CHEBI:28938"/>
        <dbReference type="ChEBI" id="CHEBI:30616"/>
        <dbReference type="ChEBI" id="CHEBI:33019"/>
        <dbReference type="ChEBI" id="CHEBI:82696"/>
        <dbReference type="ChEBI" id="CHEBI:456215"/>
        <dbReference type="EC" id="6.3.1.14"/>
    </reaction>
</comment>
<accession>A0A8H3EH42</accession>
<dbReference type="GO" id="GO:0017183">
    <property type="term" value="P:protein histidyl modification to diphthamide"/>
    <property type="evidence" value="ECO:0007669"/>
    <property type="project" value="TreeGrafter"/>
</dbReference>
<evidence type="ECO:0000256" key="6">
    <source>
        <dbReference type="SAM" id="MobiDB-lite"/>
    </source>
</evidence>
<dbReference type="InterPro" id="IPR014729">
    <property type="entry name" value="Rossmann-like_a/b/a_fold"/>
</dbReference>
<dbReference type="Gene3D" id="3.40.50.620">
    <property type="entry name" value="HUPs"/>
    <property type="match status" value="1"/>
</dbReference>
<evidence type="ECO:0000256" key="4">
    <source>
        <dbReference type="ARBA" id="ARBA00031552"/>
    </source>
</evidence>
<dbReference type="GO" id="GO:0017178">
    <property type="term" value="F:diphthine-ammonia ligase activity"/>
    <property type="evidence" value="ECO:0007669"/>
    <property type="project" value="UniProtKB-EC"/>
</dbReference>
<gene>
    <name evidence="8" type="ORF">HETSPECPRED_006172</name>
</gene>
<keyword evidence="9" id="KW-1185">Reference proteome</keyword>
<dbReference type="Pfam" id="PF01042">
    <property type="entry name" value="Ribonuc_L-PSP"/>
    <property type="match status" value="1"/>
</dbReference>
<dbReference type="InterPro" id="IPR002761">
    <property type="entry name" value="Diphthami_syn_dom"/>
</dbReference>